<protein>
    <submittedName>
        <fullName evidence="9">Uncharacterized protein</fullName>
    </submittedName>
</protein>
<dbReference type="Pfam" id="PF20168">
    <property type="entry name" value="PDS5"/>
    <property type="match status" value="1"/>
</dbReference>
<evidence type="ECO:0000256" key="4">
    <source>
        <dbReference type="ARBA" id="ARBA00022776"/>
    </source>
</evidence>
<dbReference type="Gene3D" id="2.30.30.140">
    <property type="match status" value="1"/>
</dbReference>
<dbReference type="InterPro" id="IPR039776">
    <property type="entry name" value="Pds5"/>
</dbReference>
<dbReference type="SUPFAM" id="SSF48371">
    <property type="entry name" value="ARM repeat"/>
    <property type="match status" value="1"/>
</dbReference>
<feature type="compositionally biased region" description="Acidic residues" evidence="8">
    <location>
        <begin position="647"/>
        <end position="656"/>
    </location>
</feature>
<dbReference type="GO" id="GO:0007064">
    <property type="term" value="P:mitotic sister chromatid cohesion"/>
    <property type="evidence" value="ECO:0007669"/>
    <property type="project" value="InterPro"/>
</dbReference>
<dbReference type="GO" id="GO:0005634">
    <property type="term" value="C:nucleus"/>
    <property type="evidence" value="ECO:0007669"/>
    <property type="project" value="UniProtKB-SubCell"/>
</dbReference>
<sequence>MGSTSRHGASQKELEDGLRAAGNKLLKSPSSTDELLTLLEKAENLLPNVCQQPPTSTGRALLPLMTALVADELSQHPDANVQVAVASCINELTRISAPEFPYSDDHMEGIFGLFMVAFEKLSCDSGRTYERALQILQTVASVRSCLMMVDIECDALIGEMFQLFFKTIRSNHPPSVFTHMETIMTLVIQESDEISFQLLSPLLVSVTMKNKNVSPISWELGEKVFRNCSGKLKHYLKKAVESMNLDIDDYAEIVTSICRDTSRSSRRNTVAKEVVLFDEEISNSEPEDITPERKTANGNLSDDENSQGTLKSCQQELKNTDITEIQQEERDTGAVQKKRGRKPNSLMKPEEGYDHAWISRCKDFFEVHRNGKNQEKDSSPRSSSSKELASSTKSRKGKSPDFFRKKGPQSKKMATYVSEDHLSNDGSSRRRGWPKKKESITVKEEEEILSDTGGKDELSLQGFDGSKQIRNDIIGGKHKSEKIGDKVVVSSSTSNPTKAKRKKNLAPDEEKKSSSTQIVKSYGEELVGTKIQVWWPMDKTFYPGIVNSFDPFKKKHKVIYEDKWEEILNLSKQRWELVDMCPQLKEEAHLPSSATVPVKNEKKKTEKRKAGSSTVQEHGASLSKRSKNKPCKPSKSVDNSIANVICIEDDPGDESLETNVSPNDDPVGAKLDVKPEAEASMSDREPDKN</sequence>
<reference evidence="9" key="1">
    <citation type="submission" date="2023-05" db="EMBL/GenBank/DDBJ databases">
        <authorList>
            <person name="Huff M."/>
        </authorList>
    </citation>
    <scope>NUCLEOTIDE SEQUENCE</scope>
</reference>
<feature type="compositionally biased region" description="Polar residues" evidence="8">
    <location>
        <begin position="296"/>
        <end position="325"/>
    </location>
</feature>
<dbReference type="AlphaFoldDB" id="A0AAD1ZAP2"/>
<keyword evidence="2" id="KW-0132">Cell division</keyword>
<organism evidence="9 10">
    <name type="scientific">Fraxinus pennsylvanica</name>
    <dbReference type="NCBI Taxonomy" id="56036"/>
    <lineage>
        <taxon>Eukaryota</taxon>
        <taxon>Viridiplantae</taxon>
        <taxon>Streptophyta</taxon>
        <taxon>Embryophyta</taxon>
        <taxon>Tracheophyta</taxon>
        <taxon>Spermatophyta</taxon>
        <taxon>Magnoliopsida</taxon>
        <taxon>eudicotyledons</taxon>
        <taxon>Gunneridae</taxon>
        <taxon>Pentapetalae</taxon>
        <taxon>asterids</taxon>
        <taxon>lamiids</taxon>
        <taxon>Lamiales</taxon>
        <taxon>Oleaceae</taxon>
        <taxon>Oleeae</taxon>
        <taxon>Fraxinus</taxon>
    </lineage>
</organism>
<evidence type="ECO:0000256" key="6">
    <source>
        <dbReference type="ARBA" id="ARBA00023242"/>
    </source>
</evidence>
<keyword evidence="7" id="KW-0131">Cell cycle</keyword>
<keyword evidence="6" id="KW-0539">Nucleus</keyword>
<dbReference type="CDD" id="cd20404">
    <property type="entry name" value="Tudor_Agenet_AtEML-like"/>
    <property type="match status" value="1"/>
</dbReference>
<comment type="subcellular location">
    <subcellularLocation>
        <location evidence="1">Nucleus</location>
    </subcellularLocation>
</comment>
<feature type="region of interest" description="Disordered" evidence="8">
    <location>
        <begin position="371"/>
        <end position="518"/>
    </location>
</feature>
<dbReference type="EMBL" id="OU503043">
    <property type="protein sequence ID" value="CAI9766163.1"/>
    <property type="molecule type" value="Genomic_DNA"/>
</dbReference>
<evidence type="ECO:0000256" key="8">
    <source>
        <dbReference type="SAM" id="MobiDB-lite"/>
    </source>
</evidence>
<name>A0AAD1ZAP2_9LAMI</name>
<dbReference type="GO" id="GO:0035825">
    <property type="term" value="P:homologous recombination"/>
    <property type="evidence" value="ECO:0007669"/>
    <property type="project" value="UniProtKB-ARBA"/>
</dbReference>
<feature type="region of interest" description="Disordered" evidence="8">
    <location>
        <begin position="589"/>
        <end position="689"/>
    </location>
</feature>
<evidence type="ECO:0000256" key="3">
    <source>
        <dbReference type="ARBA" id="ARBA00022763"/>
    </source>
</evidence>
<evidence type="ECO:0000256" key="7">
    <source>
        <dbReference type="ARBA" id="ARBA00023306"/>
    </source>
</evidence>
<dbReference type="GO" id="GO:0006281">
    <property type="term" value="P:DNA repair"/>
    <property type="evidence" value="ECO:0007669"/>
    <property type="project" value="UniProtKB-KW"/>
</dbReference>
<keyword evidence="3" id="KW-0227">DNA damage</keyword>
<evidence type="ECO:0000256" key="1">
    <source>
        <dbReference type="ARBA" id="ARBA00004123"/>
    </source>
</evidence>
<keyword evidence="5" id="KW-0234">DNA repair</keyword>
<evidence type="ECO:0000256" key="5">
    <source>
        <dbReference type="ARBA" id="ARBA00023204"/>
    </source>
</evidence>
<keyword evidence="4" id="KW-0498">Mitosis</keyword>
<evidence type="ECO:0000313" key="10">
    <source>
        <dbReference type="Proteomes" id="UP000834106"/>
    </source>
</evidence>
<keyword evidence="10" id="KW-1185">Reference proteome</keyword>
<accession>A0AAD1ZAP2</accession>
<dbReference type="InterPro" id="IPR016024">
    <property type="entry name" value="ARM-type_fold"/>
</dbReference>
<dbReference type="PANTHER" id="PTHR12663">
    <property type="entry name" value="ANDROGEN INDUCED INHIBITOR OF PROLIFERATION AS3 / PDS5-RELATED"/>
    <property type="match status" value="1"/>
</dbReference>
<dbReference type="PANTHER" id="PTHR12663:SF69">
    <property type="entry name" value="SISTER CHROMATID COHESION PROTEIN PDS5 HOMOLOG E"/>
    <property type="match status" value="1"/>
</dbReference>
<evidence type="ECO:0000256" key="2">
    <source>
        <dbReference type="ARBA" id="ARBA00022618"/>
    </source>
</evidence>
<dbReference type="GO" id="GO:0000785">
    <property type="term" value="C:chromatin"/>
    <property type="evidence" value="ECO:0007669"/>
    <property type="project" value="TreeGrafter"/>
</dbReference>
<evidence type="ECO:0000313" key="9">
    <source>
        <dbReference type="EMBL" id="CAI9766163.1"/>
    </source>
</evidence>
<feature type="compositionally biased region" description="Basic and acidic residues" evidence="8">
    <location>
        <begin position="671"/>
        <end position="689"/>
    </location>
</feature>
<feature type="region of interest" description="Disordered" evidence="8">
    <location>
        <begin position="282"/>
        <end position="349"/>
    </location>
</feature>
<dbReference type="GO" id="GO:0051301">
    <property type="term" value="P:cell division"/>
    <property type="evidence" value="ECO:0007669"/>
    <property type="project" value="UniProtKB-KW"/>
</dbReference>
<gene>
    <name evidence="9" type="ORF">FPE_LOCUS13593</name>
</gene>
<proteinExistence type="predicted"/>
<feature type="compositionally biased region" description="Low complexity" evidence="8">
    <location>
        <begin position="380"/>
        <end position="392"/>
    </location>
</feature>
<dbReference type="Proteomes" id="UP000834106">
    <property type="component" value="Chromosome 8"/>
</dbReference>